<proteinExistence type="inferred from homology"/>
<dbReference type="InterPro" id="IPR045864">
    <property type="entry name" value="aa-tRNA-synth_II/BPL/LPL"/>
</dbReference>
<dbReference type="SUPFAM" id="SSF52954">
    <property type="entry name" value="Class II aaRS ABD-related"/>
    <property type="match status" value="1"/>
</dbReference>
<comment type="subunit">
    <text evidence="2">Homodimer.</text>
</comment>
<dbReference type="PROSITE" id="PS50862">
    <property type="entry name" value="AA_TRNA_LIGASE_II"/>
    <property type="match status" value="1"/>
</dbReference>
<dbReference type="GO" id="GO:0004821">
    <property type="term" value="F:histidine-tRNA ligase activity"/>
    <property type="evidence" value="ECO:0007669"/>
    <property type="project" value="UniProtKB-UniRule"/>
</dbReference>
<feature type="binding site" evidence="5">
    <location>
        <position position="133"/>
    </location>
    <ligand>
        <name>L-histidine</name>
        <dbReference type="ChEBI" id="CHEBI:57595"/>
    </ligand>
</feature>
<dbReference type="Gene3D" id="3.30.930.10">
    <property type="entry name" value="Bira Bifunctional Protein, Domain 2"/>
    <property type="match status" value="1"/>
</dbReference>
<feature type="binding site" evidence="5">
    <location>
        <position position="129"/>
    </location>
    <ligand>
        <name>L-histidine</name>
        <dbReference type="ChEBI" id="CHEBI:57595"/>
    </ligand>
</feature>
<dbReference type="RefSeq" id="WP_014436082.1">
    <property type="nucleotide sequence ID" value="NC_017080.1"/>
</dbReference>
<protein>
    <recommendedName>
        <fullName evidence="3 4">Histidine--tRNA ligase</fullName>
        <ecNumber evidence="4">6.1.1.21</ecNumber>
    </recommendedName>
</protein>
<feature type="binding site" evidence="5">
    <location>
        <begin position="280"/>
        <end position="281"/>
    </location>
    <ligand>
        <name>L-histidine</name>
        <dbReference type="ChEBI" id="CHEBI:57595"/>
    </ligand>
</feature>
<evidence type="ECO:0000259" key="6">
    <source>
        <dbReference type="PROSITE" id="PS50862"/>
    </source>
</evidence>
<dbReference type="PATRIC" id="fig|1142394.8.peg.726"/>
<evidence type="ECO:0000256" key="1">
    <source>
        <dbReference type="ARBA" id="ARBA00008226"/>
    </source>
</evidence>
<dbReference type="CDD" id="cd00773">
    <property type="entry name" value="HisRS-like_core"/>
    <property type="match status" value="1"/>
</dbReference>
<gene>
    <name evidence="7" type="primary">hisS</name>
    <name evidence="7" type="ordered locus">PSMK_07030</name>
</gene>
<keyword evidence="7" id="KW-0436">Ligase</keyword>
<dbReference type="NCBIfam" id="TIGR00442">
    <property type="entry name" value="hisS"/>
    <property type="match status" value="1"/>
</dbReference>
<evidence type="ECO:0000313" key="8">
    <source>
        <dbReference type="Proteomes" id="UP000007881"/>
    </source>
</evidence>
<dbReference type="eggNOG" id="COG0124">
    <property type="taxonomic scope" value="Bacteria"/>
</dbReference>
<dbReference type="Pfam" id="PF13393">
    <property type="entry name" value="tRNA-synt_His"/>
    <property type="match status" value="1"/>
</dbReference>
<dbReference type="InterPro" id="IPR006195">
    <property type="entry name" value="aa-tRNA-synth_II"/>
</dbReference>
<reference evidence="7 8" key="1">
    <citation type="submission" date="2012-02" db="EMBL/GenBank/DDBJ databases">
        <title>Complete genome sequence of Phycisphaera mikurensis NBRC 102666.</title>
        <authorList>
            <person name="Ankai A."/>
            <person name="Hosoyama A."/>
            <person name="Terui Y."/>
            <person name="Sekine M."/>
            <person name="Fukai R."/>
            <person name="Kato Y."/>
            <person name="Nakamura S."/>
            <person name="Yamada-Narita S."/>
            <person name="Kawakoshi A."/>
            <person name="Fukunaga Y."/>
            <person name="Yamazaki S."/>
            <person name="Fujita N."/>
        </authorList>
    </citation>
    <scope>NUCLEOTIDE SEQUENCE [LARGE SCALE GENOMIC DNA]</scope>
    <source>
        <strain evidence="8">NBRC 102666 / KCTC 22515 / FYK2301M01</strain>
    </source>
</reference>
<dbReference type="PANTHER" id="PTHR43707">
    <property type="entry name" value="HISTIDYL-TRNA SYNTHETASE"/>
    <property type="match status" value="1"/>
</dbReference>
<dbReference type="EMBL" id="AP012338">
    <property type="protein sequence ID" value="BAM02862.1"/>
    <property type="molecule type" value="Genomic_DNA"/>
</dbReference>
<keyword evidence="7" id="KW-0030">Aminoacyl-tRNA synthetase</keyword>
<evidence type="ECO:0000256" key="3">
    <source>
        <dbReference type="ARBA" id="ARBA00017399"/>
    </source>
</evidence>
<dbReference type="GO" id="GO:0006427">
    <property type="term" value="P:histidyl-tRNA aminoacylation"/>
    <property type="evidence" value="ECO:0007669"/>
    <property type="project" value="UniProtKB-UniRule"/>
</dbReference>
<feature type="binding site" evidence="5">
    <location>
        <position position="115"/>
    </location>
    <ligand>
        <name>L-histidine</name>
        <dbReference type="ChEBI" id="CHEBI:57595"/>
    </ligand>
</feature>
<dbReference type="InterPro" id="IPR015807">
    <property type="entry name" value="His-tRNA-ligase"/>
</dbReference>
<dbReference type="SUPFAM" id="SSF55681">
    <property type="entry name" value="Class II aaRS and biotin synthetases"/>
    <property type="match status" value="1"/>
</dbReference>
<keyword evidence="8" id="KW-1185">Reference proteome</keyword>
<evidence type="ECO:0000256" key="4">
    <source>
        <dbReference type="NCBIfam" id="TIGR00442"/>
    </source>
</evidence>
<dbReference type="OrthoDB" id="9800814at2"/>
<comment type="similarity">
    <text evidence="1">Belongs to the class-II aminoacyl-tRNA synthetase family.</text>
</comment>
<dbReference type="InterPro" id="IPR041715">
    <property type="entry name" value="HisRS-like_core"/>
</dbReference>
<evidence type="ECO:0000256" key="2">
    <source>
        <dbReference type="ARBA" id="ARBA00011738"/>
    </source>
</evidence>
<dbReference type="InterPro" id="IPR004516">
    <property type="entry name" value="HisRS/HisZ"/>
</dbReference>
<evidence type="ECO:0000313" key="7">
    <source>
        <dbReference type="EMBL" id="BAM02862.1"/>
    </source>
</evidence>
<organism evidence="7 8">
    <name type="scientific">Phycisphaera mikurensis (strain NBRC 102666 / KCTC 22515 / FYK2301M01)</name>
    <dbReference type="NCBI Taxonomy" id="1142394"/>
    <lineage>
        <taxon>Bacteria</taxon>
        <taxon>Pseudomonadati</taxon>
        <taxon>Planctomycetota</taxon>
        <taxon>Phycisphaerae</taxon>
        <taxon>Phycisphaerales</taxon>
        <taxon>Phycisphaeraceae</taxon>
        <taxon>Phycisphaera</taxon>
    </lineage>
</organism>
<dbReference type="GO" id="GO:0005524">
    <property type="term" value="F:ATP binding"/>
    <property type="evidence" value="ECO:0007669"/>
    <property type="project" value="InterPro"/>
</dbReference>
<dbReference type="KEGG" id="phm:PSMK_07030"/>
<dbReference type="PANTHER" id="PTHR43707:SF1">
    <property type="entry name" value="HISTIDINE--TRNA LIGASE, MITOCHONDRIAL-RELATED"/>
    <property type="match status" value="1"/>
</dbReference>
<feature type="domain" description="Aminoacyl-transfer RNA synthetases class-II family profile" evidence="6">
    <location>
        <begin position="1"/>
        <end position="410"/>
    </location>
</feature>
<evidence type="ECO:0000256" key="5">
    <source>
        <dbReference type="PIRSR" id="PIRSR001549-1"/>
    </source>
</evidence>
<dbReference type="AlphaFoldDB" id="I0IC74"/>
<dbReference type="GO" id="GO:0005737">
    <property type="term" value="C:cytoplasm"/>
    <property type="evidence" value="ECO:0007669"/>
    <property type="project" value="UniProtKB-UniRule"/>
</dbReference>
<dbReference type="HOGENOM" id="CLU_025113_3_1_0"/>
<sequence length="431" mass="47166">MPSTPVSDLQAPRGTRDFYPEEMARHRRLLDAWRRVSLRNGFEEVDGPIFETLDLYKVKSGDGIVSELFSFRRDGGSTDYALRAEFTPTLARMVAKRANGLPKPIKWFATPNFCRAERPQRGRLREFWQWNVDFLGEAGPSADAEVVFVLVDLLRELGVREGQVQVRISHRAVVAQVLQRLGVPAERLTEAFELLDSRSKLEPGVFAERAAGLGLDPPKVQRLDEVCRRRFAAGDLGHLARALGMDAPPDDLVGLDAQLVAFGIAGWCAYDLGVVRGLAYYTGTVFEAFETAGVERALAGGGRYDRLIETFGGPAMPAVGFGMGDVVLANLLRDKKLEPEHAGDGPDVFIVPLADADPAAVTGWVARLRSGGLHARTTYKPTRNTGKLLKEATGARARFALLVGVDSLELKNLATGEQQAIADEDVASRLR</sequence>
<name>I0IC74_PHYMF</name>
<dbReference type="PIRSF" id="PIRSF001549">
    <property type="entry name" value="His-tRNA_synth"/>
    <property type="match status" value="1"/>
</dbReference>
<dbReference type="InterPro" id="IPR036621">
    <property type="entry name" value="Anticodon-bd_dom_sf"/>
</dbReference>
<feature type="binding site" evidence="5">
    <location>
        <position position="276"/>
    </location>
    <ligand>
        <name>L-histidine</name>
        <dbReference type="ChEBI" id="CHEBI:57595"/>
    </ligand>
</feature>
<accession>I0IC74</accession>
<dbReference type="Gene3D" id="3.40.50.800">
    <property type="entry name" value="Anticodon-binding domain"/>
    <property type="match status" value="1"/>
</dbReference>
<dbReference type="Proteomes" id="UP000007881">
    <property type="component" value="Chromosome"/>
</dbReference>
<feature type="binding site" evidence="5">
    <location>
        <begin position="85"/>
        <end position="87"/>
    </location>
    <ligand>
        <name>L-histidine</name>
        <dbReference type="ChEBI" id="CHEBI:57595"/>
    </ligand>
</feature>
<dbReference type="EC" id="6.1.1.21" evidence="4"/>
<dbReference type="STRING" id="1142394.PSMK_07030"/>